<dbReference type="Gene3D" id="3.40.1190.20">
    <property type="match status" value="1"/>
</dbReference>
<organism evidence="8 9">
    <name type="scientific">Domibacillus iocasae</name>
    <dbReference type="NCBI Taxonomy" id="1714016"/>
    <lineage>
        <taxon>Bacteria</taxon>
        <taxon>Bacillati</taxon>
        <taxon>Bacillota</taxon>
        <taxon>Bacilli</taxon>
        <taxon>Bacillales</taxon>
        <taxon>Bacillaceae</taxon>
        <taxon>Domibacillus</taxon>
    </lineage>
</organism>
<evidence type="ECO:0000256" key="2">
    <source>
        <dbReference type="ARBA" id="ARBA00022840"/>
    </source>
</evidence>
<dbReference type="CDD" id="cd01171">
    <property type="entry name" value="YXKO-related"/>
    <property type="match status" value="1"/>
</dbReference>
<dbReference type="Proteomes" id="UP000095658">
    <property type="component" value="Unassembled WGS sequence"/>
</dbReference>
<keyword evidence="1 6" id="KW-0547">Nucleotide-binding</keyword>
<feature type="binding site" evidence="6">
    <location>
        <position position="218"/>
    </location>
    <ligand>
        <name>AMP</name>
        <dbReference type="ChEBI" id="CHEBI:456215"/>
    </ligand>
</feature>
<feature type="binding site" evidence="6">
    <location>
        <begin position="189"/>
        <end position="193"/>
    </location>
    <ligand>
        <name>AMP</name>
        <dbReference type="ChEBI" id="CHEBI:456215"/>
    </ligand>
</feature>
<evidence type="ECO:0000313" key="8">
    <source>
        <dbReference type="EMBL" id="OES45717.1"/>
    </source>
</evidence>
<sequence>MNIGLPHTSNWTVYEPSQKSDSFHYNGHNAHKGTFGHGLLIAGTGMMPGSAALAALGAVSCGAGKITIQTEKEAVPVIASHVPEAMYNFSAGVDVDHAFQAIAAGCGRAEDDEMKSIVQLLLQQNRPVILDAGALHSRSWQGAGCPVILTPHPGEFARMTGKSIGHIQQNRLQEASTYAVEHQVTVVLKGEYTVIAFADGSGYINVTGNEGLSKGGSGDTLTGIILALIMHNSHLKTAVADAVYLHGKCADIWNQMYPAQAMRPFGIHGLIPDAINKVVKETRQ</sequence>
<evidence type="ECO:0000256" key="6">
    <source>
        <dbReference type="HAMAP-Rule" id="MF_01965"/>
    </source>
</evidence>
<name>A0A1E7DRL9_9BACI</name>
<feature type="binding site" evidence="6">
    <location>
        <position position="107"/>
    </location>
    <ligand>
        <name>(6S)-NADPHX</name>
        <dbReference type="ChEBI" id="CHEBI:64076"/>
    </ligand>
</feature>
<dbReference type="GO" id="GO:0052856">
    <property type="term" value="F:NAD(P)HX epimerase activity"/>
    <property type="evidence" value="ECO:0007669"/>
    <property type="project" value="TreeGrafter"/>
</dbReference>
<keyword evidence="3 6" id="KW-0521">NADP</keyword>
<comment type="caution">
    <text evidence="8">The sequence shown here is derived from an EMBL/GenBank/DDBJ whole genome shotgun (WGS) entry which is preliminary data.</text>
</comment>
<comment type="cofactor">
    <cofactor evidence="6">
        <name>Mg(2+)</name>
        <dbReference type="ChEBI" id="CHEBI:18420"/>
    </cofactor>
</comment>
<keyword evidence="5 6" id="KW-0456">Lyase</keyword>
<protein>
    <recommendedName>
        <fullName evidence="6">ADP-dependent (S)-NAD(P)H-hydrate dehydratase</fullName>
        <ecNumber evidence="6">4.2.1.136</ecNumber>
    </recommendedName>
    <alternativeName>
        <fullName evidence="6">ADP-dependent NAD(P)HX dehydratase</fullName>
    </alternativeName>
</protein>
<dbReference type="PANTHER" id="PTHR12592:SF0">
    <property type="entry name" value="ATP-DEPENDENT (S)-NAD(P)H-HYDRATE DEHYDRATASE"/>
    <property type="match status" value="1"/>
</dbReference>
<dbReference type="PROSITE" id="PS01050">
    <property type="entry name" value="YJEF_C_2"/>
    <property type="match status" value="1"/>
</dbReference>
<gene>
    <name evidence="6" type="primary">nnrD</name>
    <name evidence="8" type="ORF">BA724_02615</name>
</gene>
<reference evidence="8 9" key="1">
    <citation type="submission" date="2016-06" db="EMBL/GenBank/DDBJ databases">
        <title>Domibacillus iocasae genome sequencing.</title>
        <authorList>
            <person name="Verma A."/>
            <person name="Pal Y."/>
            <person name="Ojha A.K."/>
            <person name="Krishnamurthi S."/>
        </authorList>
    </citation>
    <scope>NUCLEOTIDE SEQUENCE [LARGE SCALE GENOMIC DNA]</scope>
    <source>
        <strain evidence="8 9">DSM 29979</strain>
    </source>
</reference>
<evidence type="ECO:0000256" key="1">
    <source>
        <dbReference type="ARBA" id="ARBA00022741"/>
    </source>
</evidence>
<dbReference type="RefSeq" id="WP_069937714.1">
    <property type="nucleotide sequence ID" value="NZ_MAMP01000012.1"/>
</dbReference>
<evidence type="ECO:0000259" key="7">
    <source>
        <dbReference type="PROSITE" id="PS51383"/>
    </source>
</evidence>
<dbReference type="HAMAP" id="MF_01965">
    <property type="entry name" value="NADHX_dehydratase"/>
    <property type="match status" value="1"/>
</dbReference>
<dbReference type="GO" id="GO:0046496">
    <property type="term" value="P:nicotinamide nucleotide metabolic process"/>
    <property type="evidence" value="ECO:0007669"/>
    <property type="project" value="UniProtKB-UniRule"/>
</dbReference>
<dbReference type="Pfam" id="PF01256">
    <property type="entry name" value="Carb_kinase"/>
    <property type="match status" value="1"/>
</dbReference>
<dbReference type="EMBL" id="MAMP01000012">
    <property type="protein sequence ID" value="OES45717.1"/>
    <property type="molecule type" value="Genomic_DNA"/>
</dbReference>
<dbReference type="InterPro" id="IPR000631">
    <property type="entry name" value="CARKD"/>
</dbReference>
<dbReference type="NCBIfam" id="TIGR00196">
    <property type="entry name" value="yjeF_cterm"/>
    <property type="match status" value="1"/>
</dbReference>
<dbReference type="SUPFAM" id="SSF53613">
    <property type="entry name" value="Ribokinase-like"/>
    <property type="match status" value="1"/>
</dbReference>
<keyword evidence="2 6" id="KW-0067">ATP-binding</keyword>
<dbReference type="STRING" id="1714016.BA724_02615"/>
<comment type="subunit">
    <text evidence="6">Homotetramer.</text>
</comment>
<keyword evidence="9" id="KW-1185">Reference proteome</keyword>
<dbReference type="InterPro" id="IPR017953">
    <property type="entry name" value="Carbohydrate_kinase_pred_CS"/>
</dbReference>
<evidence type="ECO:0000256" key="5">
    <source>
        <dbReference type="ARBA" id="ARBA00023239"/>
    </source>
</evidence>
<keyword evidence="4 6" id="KW-0520">NAD</keyword>
<dbReference type="PANTHER" id="PTHR12592">
    <property type="entry name" value="ATP-DEPENDENT (S)-NAD(P)H-HYDRATE DEHYDRATASE FAMILY MEMBER"/>
    <property type="match status" value="1"/>
</dbReference>
<proteinExistence type="inferred from homology"/>
<evidence type="ECO:0000256" key="3">
    <source>
        <dbReference type="ARBA" id="ARBA00022857"/>
    </source>
</evidence>
<feature type="domain" description="YjeF C-terminal" evidence="7">
    <location>
        <begin position="15"/>
        <end position="284"/>
    </location>
</feature>
<comment type="similarity">
    <text evidence="6">Belongs to the NnrD/CARKD family.</text>
</comment>
<accession>A0A1E7DRL9</accession>
<evidence type="ECO:0000313" key="9">
    <source>
        <dbReference type="Proteomes" id="UP000095658"/>
    </source>
</evidence>
<evidence type="ECO:0000256" key="4">
    <source>
        <dbReference type="ARBA" id="ARBA00023027"/>
    </source>
</evidence>
<comment type="catalytic activity">
    <reaction evidence="6">
        <text>(6S)-NADPHX + ADP = AMP + phosphate + NADPH + H(+)</text>
        <dbReference type="Rhea" id="RHEA:32235"/>
        <dbReference type="ChEBI" id="CHEBI:15378"/>
        <dbReference type="ChEBI" id="CHEBI:43474"/>
        <dbReference type="ChEBI" id="CHEBI:57783"/>
        <dbReference type="ChEBI" id="CHEBI:64076"/>
        <dbReference type="ChEBI" id="CHEBI:456215"/>
        <dbReference type="ChEBI" id="CHEBI:456216"/>
        <dbReference type="EC" id="4.2.1.136"/>
    </reaction>
</comment>
<comment type="catalytic activity">
    <reaction evidence="6">
        <text>(6S)-NADHX + ADP = AMP + phosphate + NADH + H(+)</text>
        <dbReference type="Rhea" id="RHEA:32223"/>
        <dbReference type="ChEBI" id="CHEBI:15378"/>
        <dbReference type="ChEBI" id="CHEBI:43474"/>
        <dbReference type="ChEBI" id="CHEBI:57945"/>
        <dbReference type="ChEBI" id="CHEBI:64074"/>
        <dbReference type="ChEBI" id="CHEBI:456215"/>
        <dbReference type="ChEBI" id="CHEBI:456216"/>
        <dbReference type="EC" id="4.2.1.136"/>
    </reaction>
</comment>
<comment type="function">
    <text evidence="6">Catalyzes the dehydration of the S-form of NAD(P)HX at the expense of ADP, which is converted to AMP. Together with NAD(P)HX epimerase, which catalyzes the epimerization of the S- and R-forms, the enzyme allows the repair of both epimers of NAD(P)HX, a damaged form of NAD(P)H that is a result of enzymatic or heat-dependent hydration.</text>
</comment>
<dbReference type="GO" id="GO:0110051">
    <property type="term" value="P:metabolite repair"/>
    <property type="evidence" value="ECO:0007669"/>
    <property type="project" value="TreeGrafter"/>
</dbReference>
<feature type="binding site" evidence="6">
    <location>
        <position position="219"/>
    </location>
    <ligand>
        <name>(6S)-NADPHX</name>
        <dbReference type="ChEBI" id="CHEBI:64076"/>
    </ligand>
</feature>
<dbReference type="EC" id="4.2.1.136" evidence="6"/>
<comment type="caution">
    <text evidence="6">Lacks conserved residue(s) required for the propagation of feature annotation.</text>
</comment>
<dbReference type="GO" id="GO:0052855">
    <property type="term" value="F:ADP-dependent NAD(P)H-hydrate dehydratase activity"/>
    <property type="evidence" value="ECO:0007669"/>
    <property type="project" value="UniProtKB-UniRule"/>
</dbReference>
<feature type="binding site" evidence="6">
    <location>
        <position position="152"/>
    </location>
    <ligand>
        <name>(6S)-NADPHX</name>
        <dbReference type="ChEBI" id="CHEBI:64076"/>
    </ligand>
</feature>
<dbReference type="InterPro" id="IPR029056">
    <property type="entry name" value="Ribokinase-like"/>
</dbReference>
<dbReference type="AlphaFoldDB" id="A0A1E7DRL9"/>
<dbReference type="GO" id="GO:0005524">
    <property type="term" value="F:ATP binding"/>
    <property type="evidence" value="ECO:0007669"/>
    <property type="project" value="UniProtKB-KW"/>
</dbReference>
<dbReference type="PROSITE" id="PS51383">
    <property type="entry name" value="YJEF_C_3"/>
    <property type="match status" value="1"/>
</dbReference>